<reference evidence="2 3" key="1">
    <citation type="submission" date="2019-01" db="EMBL/GenBank/DDBJ databases">
        <title>Genome sequencing of strain 2JSPR-7.</title>
        <authorList>
            <person name="Heo J."/>
            <person name="Kim S.-J."/>
            <person name="Kim J.-S."/>
            <person name="Hong S.-B."/>
            <person name="Kwon S.-W."/>
        </authorList>
    </citation>
    <scope>NUCLEOTIDE SEQUENCE [LARGE SCALE GENOMIC DNA]</scope>
    <source>
        <strain evidence="2 3">2JSPR-7</strain>
    </source>
</reference>
<proteinExistence type="predicted"/>
<evidence type="ECO:0000256" key="1">
    <source>
        <dbReference type="SAM" id="MobiDB-lite"/>
    </source>
</evidence>
<accession>A0A4P6EQX2</accession>
<dbReference type="AlphaFoldDB" id="A0A4P6EQX2"/>
<protein>
    <submittedName>
        <fullName evidence="2">HAD family hydrolase</fullName>
    </submittedName>
</protein>
<keyword evidence="2" id="KW-0378">Hydrolase</keyword>
<feature type="compositionally biased region" description="Basic and acidic residues" evidence="1">
    <location>
        <begin position="226"/>
        <end position="235"/>
    </location>
</feature>
<dbReference type="SFLD" id="SFLDG01129">
    <property type="entry name" value="C1.5:_HAD__Beta-PGM__Phosphata"/>
    <property type="match status" value="1"/>
</dbReference>
<dbReference type="RefSeq" id="WP_129205009.1">
    <property type="nucleotide sequence ID" value="NZ_CP035495.1"/>
</dbReference>
<dbReference type="EMBL" id="CP035495">
    <property type="protein sequence ID" value="QAY63849.1"/>
    <property type="molecule type" value="Genomic_DNA"/>
</dbReference>
<dbReference type="NCBIfam" id="TIGR01549">
    <property type="entry name" value="HAD-SF-IA-v1"/>
    <property type="match status" value="1"/>
</dbReference>
<dbReference type="Pfam" id="PF00702">
    <property type="entry name" value="Hydrolase"/>
    <property type="match status" value="1"/>
</dbReference>
<dbReference type="InterPro" id="IPR023214">
    <property type="entry name" value="HAD_sf"/>
</dbReference>
<feature type="region of interest" description="Disordered" evidence="1">
    <location>
        <begin position="213"/>
        <end position="246"/>
    </location>
</feature>
<dbReference type="KEGG" id="xyl:ET495_12065"/>
<dbReference type="Gene3D" id="3.40.50.1000">
    <property type="entry name" value="HAD superfamily/HAD-like"/>
    <property type="match status" value="1"/>
</dbReference>
<evidence type="ECO:0000313" key="3">
    <source>
        <dbReference type="Proteomes" id="UP000291758"/>
    </source>
</evidence>
<keyword evidence="3" id="KW-1185">Reference proteome</keyword>
<dbReference type="InterPro" id="IPR006439">
    <property type="entry name" value="HAD-SF_hydro_IA"/>
</dbReference>
<sequence>MVRAVVFDVGETLVEETRIWTGWARRLGVPPLTFHGVLGGCAALDLPHSAAFEIVRPGCDLEAEEAAWAAEDPDGLRNGFDADDLYPDVVPALTALRDAGLRLVIAGNQPPRALTALRAMDLPVHEIRNSAELGVEKPDPAFFAAVATLAQAPAHEIAYVGDRLDNDVLPSAAAGMVPVLIRRGPWGYLHARRPEAARAHVIDSLLDLPGLLAPDDAQNASAQGAPERHGDERTRPPTGTADAGAA</sequence>
<organism evidence="2 3">
    <name type="scientific">Xylanimonas allomyrinae</name>
    <dbReference type="NCBI Taxonomy" id="2509459"/>
    <lineage>
        <taxon>Bacteria</taxon>
        <taxon>Bacillati</taxon>
        <taxon>Actinomycetota</taxon>
        <taxon>Actinomycetes</taxon>
        <taxon>Micrococcales</taxon>
        <taxon>Promicromonosporaceae</taxon>
        <taxon>Xylanimonas</taxon>
    </lineage>
</organism>
<dbReference type="GO" id="GO:0016787">
    <property type="term" value="F:hydrolase activity"/>
    <property type="evidence" value="ECO:0007669"/>
    <property type="project" value="UniProtKB-KW"/>
</dbReference>
<dbReference type="OrthoDB" id="9810501at2"/>
<dbReference type="InterPro" id="IPR051828">
    <property type="entry name" value="HAD-like_hydrolase_domain"/>
</dbReference>
<dbReference type="SUPFAM" id="SSF56784">
    <property type="entry name" value="HAD-like"/>
    <property type="match status" value="1"/>
</dbReference>
<dbReference type="PANTHER" id="PTHR46191:SF2">
    <property type="entry name" value="HALOACID DEHALOGENASE-LIKE HYDROLASE DOMAIN-CONTAINING PROTEIN 3"/>
    <property type="match status" value="1"/>
</dbReference>
<dbReference type="InterPro" id="IPR036412">
    <property type="entry name" value="HAD-like_sf"/>
</dbReference>
<dbReference type="SFLD" id="SFLDS00003">
    <property type="entry name" value="Haloacid_Dehalogenase"/>
    <property type="match status" value="1"/>
</dbReference>
<dbReference type="Proteomes" id="UP000291758">
    <property type="component" value="Chromosome"/>
</dbReference>
<gene>
    <name evidence="2" type="ORF">ET495_12065</name>
</gene>
<dbReference type="PANTHER" id="PTHR46191">
    <property type="match status" value="1"/>
</dbReference>
<name>A0A4P6EQX2_9MICO</name>
<evidence type="ECO:0000313" key="2">
    <source>
        <dbReference type="EMBL" id="QAY63849.1"/>
    </source>
</evidence>